<keyword evidence="8 22" id="KW-0808">Transferase</keyword>
<keyword evidence="12 18" id="KW-1133">Transmembrane helix</keyword>
<evidence type="ECO:0000313" key="22">
    <source>
        <dbReference type="EMBL" id="WOF17087.1"/>
    </source>
</evidence>
<dbReference type="InterPro" id="IPR026410">
    <property type="entry name" value="OlisacTrfase_arch"/>
</dbReference>
<feature type="transmembrane region" description="Helical" evidence="18">
    <location>
        <begin position="204"/>
        <end position="237"/>
    </location>
</feature>
<evidence type="ECO:0000256" key="8">
    <source>
        <dbReference type="ARBA" id="ARBA00022679"/>
    </source>
</evidence>
<feature type="transmembrane region" description="Helical" evidence="18">
    <location>
        <begin position="82"/>
        <end position="100"/>
    </location>
</feature>
<dbReference type="GeneID" id="85230618"/>
<evidence type="ECO:0000256" key="18">
    <source>
        <dbReference type="SAM" id="Phobius"/>
    </source>
</evidence>
<feature type="transmembrane region" description="Helical" evidence="18">
    <location>
        <begin position="313"/>
        <end position="332"/>
    </location>
</feature>
<feature type="transmembrane region" description="Helical" evidence="18">
    <location>
        <begin position="396"/>
        <end position="412"/>
    </location>
</feature>
<evidence type="ECO:0000256" key="5">
    <source>
        <dbReference type="ARBA" id="ARBA00010810"/>
    </source>
</evidence>
<dbReference type="KEGG" id="mefw:F1737_10575"/>
<evidence type="ECO:0000256" key="16">
    <source>
        <dbReference type="ARBA" id="ARBA00034066"/>
    </source>
</evidence>
<feature type="transmembrane region" description="Helical" evidence="18">
    <location>
        <begin position="135"/>
        <end position="154"/>
    </location>
</feature>
<dbReference type="GO" id="GO:0046872">
    <property type="term" value="F:metal ion binding"/>
    <property type="evidence" value="ECO:0007669"/>
    <property type="project" value="UniProtKB-KW"/>
</dbReference>
<comment type="similarity">
    <text evidence="5">Belongs to the STT3 family.</text>
</comment>
<dbReference type="Proteomes" id="UP001301797">
    <property type="component" value="Chromosome"/>
</dbReference>
<gene>
    <name evidence="22" type="ORF">F1737_10575</name>
</gene>
<reference evidence="22 23" key="1">
    <citation type="submission" date="2019-09" db="EMBL/GenBank/DDBJ databases">
        <title>The complete genome of Methanoplanus sp. FWC-SCC4.</title>
        <authorList>
            <person name="Chen S.-C."/>
            <person name="Zhou Y.-Z."/>
            <person name="Lai M.-C."/>
        </authorList>
    </citation>
    <scope>NUCLEOTIDE SEQUENCE [LARGE SCALE GENOMIC DNA]</scope>
    <source>
        <strain evidence="22 23">FWC-SCC4</strain>
    </source>
</reference>
<proteinExistence type="inferred from homology"/>
<dbReference type="Pfam" id="PF18079">
    <property type="entry name" value="AglB_L1"/>
    <property type="match status" value="1"/>
</dbReference>
<keyword evidence="9 18" id="KW-0812">Transmembrane</keyword>
<feature type="transmembrane region" description="Helical" evidence="18">
    <location>
        <begin position="12"/>
        <end position="31"/>
    </location>
</feature>
<dbReference type="Gene3D" id="2.60.40.3390">
    <property type="match status" value="1"/>
</dbReference>
<evidence type="ECO:0000256" key="14">
    <source>
        <dbReference type="ARBA" id="ARBA00023211"/>
    </source>
</evidence>
<evidence type="ECO:0000256" key="9">
    <source>
        <dbReference type="ARBA" id="ARBA00022692"/>
    </source>
</evidence>
<evidence type="ECO:0000256" key="1">
    <source>
        <dbReference type="ARBA" id="ARBA00001936"/>
    </source>
</evidence>
<feature type="transmembrane region" description="Helical" evidence="18">
    <location>
        <begin position="368"/>
        <end position="390"/>
    </location>
</feature>
<organism evidence="22 23">
    <name type="scientific">Methanochimaera problematica</name>
    <dbReference type="NCBI Taxonomy" id="2609417"/>
    <lineage>
        <taxon>Archaea</taxon>
        <taxon>Methanobacteriati</taxon>
        <taxon>Methanobacteriota</taxon>
        <taxon>Stenosarchaea group</taxon>
        <taxon>Methanomicrobia</taxon>
        <taxon>Methanomicrobiales</taxon>
        <taxon>Methanomicrobiaceae</taxon>
        <taxon>Methanochimaera</taxon>
    </lineage>
</organism>
<comment type="subcellular location">
    <subcellularLocation>
        <location evidence="3">Cell membrane</location>
        <topology evidence="3">Multi-pass membrane protein</topology>
    </subcellularLocation>
</comment>
<feature type="transmembrane region" description="Helical" evidence="18">
    <location>
        <begin position="166"/>
        <end position="184"/>
    </location>
</feature>
<dbReference type="RefSeq" id="WP_317136543.1">
    <property type="nucleotide sequence ID" value="NZ_CP043875.1"/>
</dbReference>
<keyword evidence="13 18" id="KW-0472">Membrane</keyword>
<sequence length="861" mass="95943">MDIKSLNCSKNYIVGLLVLLFTIIALWIRLIPAEGLVTDVGVNLLGNDPWYNLRQIEVMVANPLEYPWFDPMTHYPTGTHNFWGPLYPMIGAIMCILAGASTRTDVMYVASYMPALMGAAMVPLMYMVGSKISDWKGGILASLFMVFVAGQYIYRSMFGFVDHHIAEVLFSTLFCLVYLFYLAYTREHEVDLKSADTLKVPCLIAVFAGITYLLGLFVMPTMILFALIVAIYTGLQFIWDRVKGKRSDYLLLVNVVTFAIAIIGFLALGIQHDGMSMARYSMGHIFAYLALIVATLVLYAFSVFFVKRPLSHYIASLAGLAVAGFLFIMVAMPEFYSFFISSLGSFFGYTATLTTIEEARHWNFDQAWLAFNYGLILMALGFVAVLYKFVKESKQTYLFAFVWSLMILYSTTVQLRYEYYLAANIALLSGLFVGWTLDFGAKEFSKLSGGNAKPVVTESPETGSGEKTVRKGGKKDTKKPVSPKKSSVDPVYLAPAVLGVVLALMFLFTSVQADIGLANGLKNSGMIPDWEESLVWLGENTPEPGIDYYEVYDRKTYQNPSDSYGVMTWWDYGHWITFVAKRAPNSNPFQEGVAGPNGAAAYFIQMDESESDKILDNLNTRYVITDGMMADSKFWAMSTWYNSTVMNSPYEAYFAVRTQDGTIGQLKLNMPDYYNTMIARLHNLDGSMAEGNSSLYVEYTDGSAYGVNGPLLTKYEILPSKEAFSKAAQINSAGLPGTRAAVLGENLLTPPDYVPALEHYRLIHESPTNTISNGELKFVKVFEYVKGARIKGEGTIELKLVSDQGREFTYKQRSVDGEFIVPYSTTKDNYGTKVSGDYRITETGKTFSVSEDAVMDGLLVN</sequence>
<evidence type="ECO:0000256" key="17">
    <source>
        <dbReference type="SAM" id="MobiDB-lite"/>
    </source>
</evidence>
<evidence type="ECO:0000256" key="4">
    <source>
        <dbReference type="ARBA" id="ARBA00004922"/>
    </source>
</evidence>
<evidence type="ECO:0000256" key="15">
    <source>
        <dbReference type="ARBA" id="ARBA00030679"/>
    </source>
</evidence>
<comment type="cofactor">
    <cofactor evidence="2">
        <name>Mg(2+)</name>
        <dbReference type="ChEBI" id="CHEBI:18420"/>
    </cofactor>
</comment>
<dbReference type="Gene3D" id="3.40.50.12610">
    <property type="match status" value="1"/>
</dbReference>
<comment type="catalytic activity">
    <reaction evidence="16">
        <text>an archaeal dolichyl phosphooligosaccharide + [protein]-L-asparagine = an archaeal dolichyl phosphate + a glycoprotein with the oligosaccharide chain attached by N-beta-D-glycosyl linkage to a protein L-asparagine.</text>
        <dbReference type="EC" id="2.4.99.21"/>
    </reaction>
</comment>
<evidence type="ECO:0000256" key="12">
    <source>
        <dbReference type="ARBA" id="ARBA00022989"/>
    </source>
</evidence>
<keyword evidence="23" id="KW-1185">Reference proteome</keyword>
<feature type="domain" description="AglB-like core" evidence="21">
    <location>
        <begin position="529"/>
        <end position="629"/>
    </location>
</feature>
<evidence type="ECO:0000256" key="6">
    <source>
        <dbReference type="ARBA" id="ARBA00012602"/>
    </source>
</evidence>
<dbReference type="EC" id="2.4.99.21" evidence="6"/>
<feature type="transmembrane region" description="Helical" evidence="18">
    <location>
        <begin position="107"/>
        <end position="129"/>
    </location>
</feature>
<dbReference type="AlphaFoldDB" id="A0AA97FEI9"/>
<keyword evidence="14" id="KW-0464">Manganese</keyword>
<evidence type="ECO:0000259" key="20">
    <source>
        <dbReference type="Pfam" id="PF18079"/>
    </source>
</evidence>
<evidence type="ECO:0000256" key="7">
    <source>
        <dbReference type="ARBA" id="ARBA00022676"/>
    </source>
</evidence>
<feature type="transmembrane region" description="Helical" evidence="18">
    <location>
        <begin position="492"/>
        <end position="511"/>
    </location>
</feature>
<feature type="transmembrane region" description="Helical" evidence="18">
    <location>
        <begin position="285"/>
        <end position="306"/>
    </location>
</feature>
<dbReference type="InterPro" id="IPR003674">
    <property type="entry name" value="Oligo_trans_STT3"/>
</dbReference>
<dbReference type="PANTHER" id="PTHR13872">
    <property type="entry name" value="DOLICHYL-DIPHOSPHOOLIGOSACCHARIDE--PROTEIN GLYCOSYLTRANSFERASE SUBUNIT"/>
    <property type="match status" value="1"/>
</dbReference>
<keyword evidence="11" id="KW-0460">Magnesium</keyword>
<evidence type="ECO:0000313" key="23">
    <source>
        <dbReference type="Proteomes" id="UP001301797"/>
    </source>
</evidence>
<dbReference type="GO" id="GO:0005886">
    <property type="term" value="C:plasma membrane"/>
    <property type="evidence" value="ECO:0007669"/>
    <property type="project" value="UniProtKB-SubCell"/>
</dbReference>
<protein>
    <recommendedName>
        <fullName evidence="6">dolichyl-phosphooligosaccharide-protein glycotransferase</fullName>
        <ecNumber evidence="6">2.4.99.21</ecNumber>
    </recommendedName>
    <alternativeName>
        <fullName evidence="15">Oligosaccharyl transferase</fullName>
    </alternativeName>
</protein>
<keyword evidence="7" id="KW-0328">Glycosyltransferase</keyword>
<evidence type="ECO:0000256" key="2">
    <source>
        <dbReference type="ARBA" id="ARBA00001946"/>
    </source>
</evidence>
<feature type="domain" description="Archaeal glycosylation protein B peripheral" evidence="20">
    <location>
        <begin position="787"/>
        <end position="858"/>
    </location>
</feature>
<keyword evidence="10" id="KW-0479">Metal-binding</keyword>
<name>A0AA97FEI9_9EURY</name>
<evidence type="ECO:0000256" key="10">
    <source>
        <dbReference type="ARBA" id="ARBA00022723"/>
    </source>
</evidence>
<dbReference type="EMBL" id="CP043875">
    <property type="protein sequence ID" value="WOF17087.1"/>
    <property type="molecule type" value="Genomic_DNA"/>
</dbReference>
<dbReference type="InterPro" id="IPR048307">
    <property type="entry name" value="STT3_N"/>
</dbReference>
<dbReference type="PANTHER" id="PTHR13872:SF1">
    <property type="entry name" value="DOLICHYL-DIPHOSPHOOLIGOSACCHARIDE--PROTEIN GLYCOSYLTRANSFERASE SUBUNIT STT3B"/>
    <property type="match status" value="1"/>
</dbReference>
<evidence type="ECO:0000256" key="11">
    <source>
        <dbReference type="ARBA" id="ARBA00022842"/>
    </source>
</evidence>
<accession>A0AA97FEI9</accession>
<feature type="domain" description="Oligosaccharyl transferase STT3 N-terminal" evidence="19">
    <location>
        <begin position="45"/>
        <end position="433"/>
    </location>
</feature>
<dbReference type="InterPro" id="IPR054479">
    <property type="entry name" value="AglB-like_core"/>
</dbReference>
<evidence type="ECO:0000256" key="13">
    <source>
        <dbReference type="ARBA" id="ARBA00023136"/>
    </source>
</evidence>
<evidence type="ECO:0000259" key="21">
    <source>
        <dbReference type="Pfam" id="PF22627"/>
    </source>
</evidence>
<dbReference type="Pfam" id="PF02516">
    <property type="entry name" value="STT3"/>
    <property type="match status" value="1"/>
</dbReference>
<dbReference type="Pfam" id="PF22627">
    <property type="entry name" value="AglB_core-like"/>
    <property type="match status" value="1"/>
</dbReference>
<dbReference type="GO" id="GO:0004576">
    <property type="term" value="F:oligosaccharyl transferase activity"/>
    <property type="evidence" value="ECO:0007669"/>
    <property type="project" value="InterPro"/>
</dbReference>
<comment type="pathway">
    <text evidence="4">Protein modification; protein glycosylation.</text>
</comment>
<dbReference type="NCBIfam" id="TIGR04154">
    <property type="entry name" value="archaeo_STT3"/>
    <property type="match status" value="1"/>
</dbReference>
<comment type="cofactor">
    <cofactor evidence="1">
        <name>Mn(2+)</name>
        <dbReference type="ChEBI" id="CHEBI:29035"/>
    </cofactor>
</comment>
<feature type="transmembrane region" description="Helical" evidence="18">
    <location>
        <begin position="249"/>
        <end position="270"/>
    </location>
</feature>
<evidence type="ECO:0000259" key="19">
    <source>
        <dbReference type="Pfam" id="PF02516"/>
    </source>
</evidence>
<dbReference type="InterPro" id="IPR041154">
    <property type="entry name" value="AglB_P1"/>
</dbReference>
<feature type="transmembrane region" description="Helical" evidence="18">
    <location>
        <begin position="419"/>
        <end position="437"/>
    </location>
</feature>
<feature type="region of interest" description="Disordered" evidence="17">
    <location>
        <begin position="447"/>
        <end position="487"/>
    </location>
</feature>
<evidence type="ECO:0000256" key="3">
    <source>
        <dbReference type="ARBA" id="ARBA00004651"/>
    </source>
</evidence>